<sequence>MSSYSVSLNLNNKDPLYQQKKTILENNGIDVSKPFVVTESAPLPTGLLSALRVQSLTKSELNGAIGVQGGRIEAIRADRQNAFGAENQRNALSSLRNALNNNGSSSITINQPNPALIQKTNNEINKKRFLFF</sequence>
<reference evidence="2 3" key="1">
    <citation type="submission" date="2016-08" db="EMBL/GenBank/DDBJ databases">
        <title>A Parts List for Fungal Cellulosomes Revealed by Comparative Genomics.</title>
        <authorList>
            <consortium name="DOE Joint Genome Institute"/>
            <person name="Haitjema C.H."/>
            <person name="Gilmore S.P."/>
            <person name="Henske J.K."/>
            <person name="Solomon K.V."/>
            <person name="De Groot R."/>
            <person name="Kuo A."/>
            <person name="Mondo S.J."/>
            <person name="Salamov A.A."/>
            <person name="Labutti K."/>
            <person name="Zhao Z."/>
            <person name="Chiniquy J."/>
            <person name="Barry K."/>
            <person name="Brewer H.M."/>
            <person name="Purvine S.O."/>
            <person name="Wright A.T."/>
            <person name="Boxma B."/>
            <person name="Van Alen T."/>
            <person name="Hackstein J.H."/>
            <person name="Baker S.E."/>
            <person name="Grigoriev I.V."/>
            <person name="O'Malley M.A."/>
        </authorList>
    </citation>
    <scope>NUCLEOTIDE SEQUENCE [LARGE SCALE GENOMIC DNA]</scope>
    <source>
        <strain evidence="2 3">G1</strain>
    </source>
</reference>
<dbReference type="OrthoDB" id="42889at2759"/>
<gene>
    <name evidence="2" type="ORF">LY90DRAFT_675730</name>
</gene>
<dbReference type="Gene3D" id="3.90.1420.10">
    <property type="entry name" value="Rubisco LSMT, substrate-binding domain"/>
    <property type="match status" value="1"/>
</dbReference>
<keyword evidence="3" id="KW-1185">Reference proteome</keyword>
<dbReference type="InterPro" id="IPR036464">
    <property type="entry name" value="Rubisco_LSMT_subst-bd_sf"/>
</dbReference>
<name>A0A1Y2AJV4_9FUNG</name>
<protein>
    <recommendedName>
        <fullName evidence="1">Rubisco LSMT substrate-binding domain-containing protein</fullName>
    </recommendedName>
</protein>
<comment type="caution">
    <text evidence="2">The sequence shown here is derived from an EMBL/GenBank/DDBJ whole genome shotgun (WGS) entry which is preliminary data.</text>
</comment>
<dbReference type="EMBL" id="MCOG01000242">
    <property type="protein sequence ID" value="ORY22796.1"/>
    <property type="molecule type" value="Genomic_DNA"/>
</dbReference>
<dbReference type="InterPro" id="IPR015353">
    <property type="entry name" value="Rubisco_LSMT_subst-bd"/>
</dbReference>
<accession>A0A1Y2AJV4</accession>
<dbReference type="Proteomes" id="UP000193920">
    <property type="component" value="Unassembled WGS sequence"/>
</dbReference>
<evidence type="ECO:0000259" key="1">
    <source>
        <dbReference type="Pfam" id="PF09273"/>
    </source>
</evidence>
<dbReference type="Pfam" id="PF09273">
    <property type="entry name" value="Rubis-subs-bind"/>
    <property type="match status" value="1"/>
</dbReference>
<feature type="domain" description="Rubisco LSMT substrate-binding" evidence="1">
    <location>
        <begin position="12"/>
        <end position="99"/>
    </location>
</feature>
<dbReference type="SUPFAM" id="SSF81822">
    <property type="entry name" value="RuBisCo LSMT C-terminal, substrate-binding domain"/>
    <property type="match status" value="1"/>
</dbReference>
<organism evidence="2 3">
    <name type="scientific">Neocallimastix californiae</name>
    <dbReference type="NCBI Taxonomy" id="1754190"/>
    <lineage>
        <taxon>Eukaryota</taxon>
        <taxon>Fungi</taxon>
        <taxon>Fungi incertae sedis</taxon>
        <taxon>Chytridiomycota</taxon>
        <taxon>Chytridiomycota incertae sedis</taxon>
        <taxon>Neocallimastigomycetes</taxon>
        <taxon>Neocallimastigales</taxon>
        <taxon>Neocallimastigaceae</taxon>
        <taxon>Neocallimastix</taxon>
    </lineage>
</organism>
<evidence type="ECO:0000313" key="2">
    <source>
        <dbReference type="EMBL" id="ORY22796.1"/>
    </source>
</evidence>
<evidence type="ECO:0000313" key="3">
    <source>
        <dbReference type="Proteomes" id="UP000193920"/>
    </source>
</evidence>
<proteinExistence type="predicted"/>
<dbReference type="AlphaFoldDB" id="A0A1Y2AJV4"/>